<evidence type="ECO:0000313" key="2">
    <source>
        <dbReference type="Proteomes" id="UP000316968"/>
    </source>
</evidence>
<dbReference type="RefSeq" id="WP_141450043.1">
    <property type="nucleotide sequence ID" value="NZ_CP041217.1"/>
</dbReference>
<dbReference type="OrthoDB" id="2626358at2"/>
<sequence>MPNAKGWLDREEVLATRKPVLVPGDHSHGEWKGKRPENCLLLPKSRCAEYGCPVEPGELPAAYGYTSKPNDLYRYIPFYARYPGMLDYEALDAEYLRQLERIISHEHESHAS</sequence>
<protein>
    <submittedName>
        <fullName evidence="1">Uncharacterized protein</fullName>
    </submittedName>
</protein>
<evidence type="ECO:0000313" key="1">
    <source>
        <dbReference type="EMBL" id="QDH23492.1"/>
    </source>
</evidence>
<proteinExistence type="predicted"/>
<dbReference type="KEGG" id="saca:FFV09_23070"/>
<dbReference type="Proteomes" id="UP000316968">
    <property type="component" value="Chromosome"/>
</dbReference>
<dbReference type="EMBL" id="CP041217">
    <property type="protein sequence ID" value="QDH23492.1"/>
    <property type="molecule type" value="Genomic_DNA"/>
</dbReference>
<name>A0A4Y6V0B7_SACBS</name>
<accession>A0A4Y6V0B7</accession>
<organism evidence="1 2">
    <name type="scientific">Saccharibacillus brassicae</name>
    <dbReference type="NCBI Taxonomy" id="2583377"/>
    <lineage>
        <taxon>Bacteria</taxon>
        <taxon>Bacillati</taxon>
        <taxon>Bacillota</taxon>
        <taxon>Bacilli</taxon>
        <taxon>Bacillales</taxon>
        <taxon>Paenibacillaceae</taxon>
        <taxon>Saccharibacillus</taxon>
    </lineage>
</organism>
<keyword evidence="2" id="KW-1185">Reference proteome</keyword>
<gene>
    <name evidence="1" type="ORF">FFV09_23070</name>
</gene>
<reference evidence="1 2" key="1">
    <citation type="submission" date="2019-06" db="EMBL/GenBank/DDBJ databases">
        <title>Saccharibacillus brassicae sp. nov., an endophytic bacterium isolated from Chinese cabbage seeds (Brassica pekinensis).</title>
        <authorList>
            <person name="Jiang L."/>
            <person name="Lee J."/>
            <person name="Kim S.W."/>
        </authorList>
    </citation>
    <scope>NUCLEOTIDE SEQUENCE [LARGE SCALE GENOMIC DNA]</scope>
    <source>
        <strain evidence="2">KCTC 43072 / ATSA2</strain>
    </source>
</reference>
<dbReference type="AlphaFoldDB" id="A0A4Y6V0B7"/>